<gene>
    <name evidence="3" type="ORF">D3Z33_14290</name>
</gene>
<comment type="caution">
    <text evidence="3">The sequence shown here is derived from an EMBL/GenBank/DDBJ whole genome shotgun (WGS) entry which is preliminary data.</text>
</comment>
<organism evidence="3 4">
    <name type="scientific">Senegalia massiliensis</name>
    <dbReference type="NCBI Taxonomy" id="1720316"/>
    <lineage>
        <taxon>Bacteria</taxon>
        <taxon>Bacillati</taxon>
        <taxon>Bacillota</taxon>
        <taxon>Clostridia</taxon>
        <taxon>Eubacteriales</taxon>
        <taxon>Clostridiaceae</taxon>
        <taxon>Senegalia</taxon>
    </lineage>
</organism>
<dbReference type="AlphaFoldDB" id="A0A845R2V8"/>
<protein>
    <submittedName>
        <fullName evidence="3">DUF4349 domain-containing protein</fullName>
    </submittedName>
</protein>
<dbReference type="InterPro" id="IPR025645">
    <property type="entry name" value="DUF4349"/>
</dbReference>
<keyword evidence="1" id="KW-1133">Transmembrane helix</keyword>
<dbReference type="PROSITE" id="PS51257">
    <property type="entry name" value="PROKAR_LIPOPROTEIN"/>
    <property type="match status" value="1"/>
</dbReference>
<name>A0A845R2V8_9CLOT</name>
<keyword evidence="1" id="KW-0472">Membrane</keyword>
<accession>A0A845R2V8</accession>
<feature type="domain" description="DUF4349" evidence="2">
    <location>
        <begin position="67"/>
        <end position="281"/>
    </location>
</feature>
<evidence type="ECO:0000313" key="3">
    <source>
        <dbReference type="EMBL" id="NBI08026.1"/>
    </source>
</evidence>
<evidence type="ECO:0000259" key="2">
    <source>
        <dbReference type="Pfam" id="PF14257"/>
    </source>
</evidence>
<evidence type="ECO:0000313" key="4">
    <source>
        <dbReference type="Proteomes" id="UP000467132"/>
    </source>
</evidence>
<reference evidence="3 4" key="1">
    <citation type="submission" date="2018-08" db="EMBL/GenBank/DDBJ databases">
        <title>Murine metabolic-syndrome-specific gut microbial biobank.</title>
        <authorList>
            <person name="Liu C."/>
        </authorList>
    </citation>
    <scope>NUCLEOTIDE SEQUENCE [LARGE SCALE GENOMIC DNA]</scope>
    <source>
        <strain evidence="3 4">583</strain>
    </source>
</reference>
<keyword evidence="1" id="KW-0812">Transmembrane</keyword>
<dbReference type="Proteomes" id="UP000467132">
    <property type="component" value="Unassembled WGS sequence"/>
</dbReference>
<keyword evidence="4" id="KW-1185">Reference proteome</keyword>
<dbReference type="EMBL" id="QXXA01000018">
    <property type="protein sequence ID" value="NBI08026.1"/>
    <property type="molecule type" value="Genomic_DNA"/>
</dbReference>
<proteinExistence type="predicted"/>
<feature type="transmembrane region" description="Helical" evidence="1">
    <location>
        <begin position="261"/>
        <end position="286"/>
    </location>
</feature>
<dbReference type="Pfam" id="PF14257">
    <property type="entry name" value="DUF4349"/>
    <property type="match status" value="1"/>
</dbReference>
<sequence>MIMKKITKYFLILFSLIIFISLFSACSGQDDETNEYSMNTLEKEISDEEADFNTPEVERSEIAEGEKIISTYFMSLETLDFEKTRSELESLIEKHKSFIENSNVNFRGSSYSKNYRYGDYSIRIPEEGLEKFKTDLSQIGNIIEESKNNQDVTKLYRDTESRLKLVTSKEKRLLELLEKAEKIEDIIAIESELTNTIYEKERLEKSLKSIDEKIEYTTLNLQLIEVRNFSNTDNVDNSLITRLKNAFTNSIFAFKIALENFIIWLVYALPYILILGVLVLLGVIFIKKRKKK</sequence>
<evidence type="ECO:0000256" key="1">
    <source>
        <dbReference type="SAM" id="Phobius"/>
    </source>
</evidence>